<dbReference type="EMBL" id="AYLO01000088">
    <property type="protein sequence ID" value="ESS71705.1"/>
    <property type="molecule type" value="Genomic_DNA"/>
</dbReference>
<protein>
    <submittedName>
        <fullName evidence="3">Uncharacterized protein</fullName>
    </submittedName>
</protein>
<dbReference type="RefSeq" id="WP_023495207.1">
    <property type="nucleotide sequence ID" value="NZ_AYLO01000088.1"/>
</dbReference>
<keyword evidence="2" id="KW-0472">Membrane</keyword>
<feature type="transmembrane region" description="Helical" evidence="2">
    <location>
        <begin position="78"/>
        <end position="101"/>
    </location>
</feature>
<reference evidence="3 4" key="1">
    <citation type="journal article" date="2013" name="Genome Announc.">
        <title>Draft Genome Sequence of the Methanotrophic Gammaproteobacterium Methyloglobulus morosus DSM 22980 Strain KoM1.</title>
        <authorList>
            <person name="Poehlein A."/>
            <person name="Deutzmann J.S."/>
            <person name="Daniel R."/>
            <person name="Simeonova D.D."/>
        </authorList>
    </citation>
    <scope>NUCLEOTIDE SEQUENCE [LARGE SCALE GENOMIC DNA]</scope>
    <source>
        <strain evidence="3 4">KoM1</strain>
    </source>
</reference>
<feature type="coiled-coil region" evidence="1">
    <location>
        <begin position="3"/>
        <end position="30"/>
    </location>
</feature>
<dbReference type="OrthoDB" id="9904039at2"/>
<evidence type="ECO:0000256" key="2">
    <source>
        <dbReference type="SAM" id="Phobius"/>
    </source>
</evidence>
<dbReference type="AlphaFoldDB" id="V5BEK4"/>
<dbReference type="Proteomes" id="UP000017842">
    <property type="component" value="Unassembled WGS sequence"/>
</dbReference>
<accession>V5BEK4</accession>
<keyword evidence="2" id="KW-1133">Transmembrane helix</keyword>
<name>V5BEK4_9GAMM</name>
<evidence type="ECO:0000313" key="3">
    <source>
        <dbReference type="EMBL" id="ESS71705.1"/>
    </source>
</evidence>
<keyword evidence="1" id="KW-0175">Coiled coil</keyword>
<sequence length="104" mass="12179">MENEHKDKMNKQLDAQILELEQRFNAFLKELEEDFDFVPSAVAHNKNPKDHYEDDYYPEFDNRLADIEKKYANVDRKYTLVLALTAVIMISVLGYLGYVLFGNG</sequence>
<proteinExistence type="predicted"/>
<organism evidence="3 4">
    <name type="scientific">Methyloglobulus morosus KoM1</name>
    <dbReference type="NCBI Taxonomy" id="1116472"/>
    <lineage>
        <taxon>Bacteria</taxon>
        <taxon>Pseudomonadati</taxon>
        <taxon>Pseudomonadota</taxon>
        <taxon>Gammaproteobacteria</taxon>
        <taxon>Methylococcales</taxon>
        <taxon>Methylococcaceae</taxon>
        <taxon>Methyloglobulus</taxon>
    </lineage>
</organism>
<dbReference type="STRING" id="1116472.MGMO_92c00070"/>
<keyword evidence="4" id="KW-1185">Reference proteome</keyword>
<keyword evidence="2" id="KW-0812">Transmembrane</keyword>
<evidence type="ECO:0000256" key="1">
    <source>
        <dbReference type="SAM" id="Coils"/>
    </source>
</evidence>
<gene>
    <name evidence="3" type="ORF">MGMO_92c00070</name>
</gene>
<evidence type="ECO:0000313" key="4">
    <source>
        <dbReference type="Proteomes" id="UP000017842"/>
    </source>
</evidence>
<comment type="caution">
    <text evidence="3">The sequence shown here is derived from an EMBL/GenBank/DDBJ whole genome shotgun (WGS) entry which is preliminary data.</text>
</comment>